<dbReference type="Gene3D" id="2.70.50.70">
    <property type="match status" value="1"/>
</dbReference>
<dbReference type="Proteomes" id="UP000605676">
    <property type="component" value="Unassembled WGS sequence"/>
</dbReference>
<feature type="domain" description="DUF4469" evidence="1">
    <location>
        <begin position="132"/>
        <end position="227"/>
    </location>
</feature>
<dbReference type="EMBL" id="JAENRR010000003">
    <property type="protein sequence ID" value="MBK3516161.1"/>
    <property type="molecule type" value="Genomic_DNA"/>
</dbReference>
<keyword evidence="4" id="KW-1185">Reference proteome</keyword>
<dbReference type="Pfam" id="PF14848">
    <property type="entry name" value="HU-DNA_bdg"/>
    <property type="match status" value="1"/>
</dbReference>
<dbReference type="InterPro" id="IPR049893">
    <property type="entry name" value="Bvu_2165-like_IHF-HU-DNA_bdg"/>
</dbReference>
<evidence type="ECO:0000313" key="4">
    <source>
        <dbReference type="Proteomes" id="UP000605676"/>
    </source>
</evidence>
<protein>
    <submittedName>
        <fullName evidence="3">DUF4469 domain-containing protein</fullName>
    </submittedName>
</protein>
<evidence type="ECO:0000313" key="3">
    <source>
        <dbReference type="EMBL" id="MBK3516161.1"/>
    </source>
</evidence>
<proteinExistence type="predicted"/>
<dbReference type="RefSeq" id="WP_200463392.1">
    <property type="nucleotide sequence ID" value="NZ_JAENRR010000003.1"/>
</dbReference>
<accession>A0ABS1HEV6</accession>
<name>A0ABS1HEV6_9BACT</name>
<dbReference type="InterPro" id="IPR027824">
    <property type="entry name" value="DUF4469"/>
</dbReference>
<comment type="caution">
    <text evidence="3">The sequence shown here is derived from an EMBL/GenBank/DDBJ whole genome shotgun (WGS) entry which is preliminary data.</text>
</comment>
<feature type="domain" description="Bvu-2165-like IHF-HU-like DNA-binding" evidence="2">
    <location>
        <begin position="3"/>
        <end position="124"/>
    </location>
</feature>
<reference evidence="3 4" key="1">
    <citation type="submission" date="2021-01" db="EMBL/GenBank/DDBJ databases">
        <title>Carboxyliciviraga sp.nov., isolated from coastal sediments.</title>
        <authorList>
            <person name="Lu D."/>
            <person name="Zhang T."/>
        </authorList>
    </citation>
    <scope>NUCLEOTIDE SEQUENCE [LARGE SCALE GENOMIC DNA]</scope>
    <source>
        <strain evidence="3 4">N1Y132</strain>
    </source>
</reference>
<gene>
    <name evidence="3" type="ORF">JIV24_02335</name>
</gene>
<dbReference type="CDD" id="cd13833">
    <property type="entry name" value="HU_IHF_like"/>
    <property type="match status" value="1"/>
</dbReference>
<organism evidence="3 4">
    <name type="scientific">Carboxylicivirga marina</name>
    <dbReference type="NCBI Taxonomy" id="2800988"/>
    <lineage>
        <taxon>Bacteria</taxon>
        <taxon>Pseudomonadati</taxon>
        <taxon>Bacteroidota</taxon>
        <taxon>Bacteroidia</taxon>
        <taxon>Marinilabiliales</taxon>
        <taxon>Marinilabiliaceae</taxon>
        <taxon>Carboxylicivirga</taxon>
    </lineage>
</organism>
<evidence type="ECO:0000259" key="2">
    <source>
        <dbReference type="Pfam" id="PF14848"/>
    </source>
</evidence>
<sequence length="237" mass="26022">MNILNLWLYDNQLTEDPNDFFGMVKSNGKVGNREVAKLIVDDGSEHKEETIYNLLTIGDKMKAKLMAQGYSINTPLCYGRLGVSGVFEGSSAKFDTTKHKVAATFTQGSELRNALNELNVDVLGIAPTGPVIGQVTDSLSGHKDSIITANNVITLNGNRIRVEGDHEDIGLWFVNVTDSTRTKVTQLVKNDPKQVIAMVPALTAGEYELEIITQFAGGRKLLKEPRQSTFEHVLTVE</sequence>
<dbReference type="CDD" id="cd12843">
    <property type="entry name" value="Bvu_2165_C_like"/>
    <property type="match status" value="1"/>
</dbReference>
<dbReference type="Pfam" id="PF14734">
    <property type="entry name" value="DUF4469"/>
    <property type="match status" value="1"/>
</dbReference>
<evidence type="ECO:0000259" key="1">
    <source>
        <dbReference type="Pfam" id="PF14734"/>
    </source>
</evidence>